<dbReference type="InterPro" id="IPR003382">
    <property type="entry name" value="Flavoprotein"/>
</dbReference>
<dbReference type="NCBIfam" id="TIGR00421">
    <property type="entry name" value="ubiX_pad"/>
    <property type="match status" value="1"/>
</dbReference>
<dbReference type="Gene3D" id="3.40.50.1950">
    <property type="entry name" value="Flavin prenyltransferase-like"/>
    <property type="match status" value="1"/>
</dbReference>
<comment type="caution">
    <text evidence="5">Lacks conserved residue(s) required for the propagation of feature annotation.</text>
</comment>
<dbReference type="NCBIfam" id="NF004685">
    <property type="entry name" value="PRK06029.1"/>
    <property type="match status" value="1"/>
</dbReference>
<keyword evidence="8" id="KW-1185">Reference proteome</keyword>
<comment type="catalytic activity">
    <reaction evidence="5">
        <text>dimethylallyl phosphate + FMNH2 = prenylated FMNH2 + phosphate</text>
        <dbReference type="Rhea" id="RHEA:37743"/>
        <dbReference type="ChEBI" id="CHEBI:43474"/>
        <dbReference type="ChEBI" id="CHEBI:57618"/>
        <dbReference type="ChEBI" id="CHEBI:87467"/>
        <dbReference type="ChEBI" id="CHEBI:88052"/>
        <dbReference type="EC" id="2.5.1.129"/>
    </reaction>
</comment>
<organism evidence="7 8">
    <name type="scientific">Methanochimaera problematica</name>
    <dbReference type="NCBI Taxonomy" id="2609417"/>
    <lineage>
        <taxon>Archaea</taxon>
        <taxon>Methanobacteriati</taxon>
        <taxon>Methanobacteriota</taxon>
        <taxon>Stenosarchaea group</taxon>
        <taxon>Methanomicrobia</taxon>
        <taxon>Methanomicrobiales</taxon>
        <taxon>Methanomicrobiaceae</taxon>
        <taxon>Methanochimaera</taxon>
    </lineage>
</organism>
<comment type="function">
    <text evidence="5">Flavin prenyltransferase that catalyzes the synthesis of the prenylated FMN cofactor (prenyl-FMN) for 4-hydroxy-3-polyprenylbenzoic acid decarboxylase UbiD. The prenyltransferase is metal-independent and links a dimethylallyl moiety from dimethylallyl monophosphate (DMAP) to the flavin N5 and C6 atoms of FMN.</text>
</comment>
<feature type="binding site" evidence="5">
    <location>
        <position position="117"/>
    </location>
    <ligand>
        <name>FMN</name>
        <dbReference type="ChEBI" id="CHEBI:58210"/>
    </ligand>
</feature>
<evidence type="ECO:0000256" key="4">
    <source>
        <dbReference type="ARBA" id="ARBA00022679"/>
    </source>
</evidence>
<dbReference type="EC" id="2.5.1.129" evidence="5"/>
<dbReference type="PANTHER" id="PTHR43374:SF1">
    <property type="entry name" value="FLAVIN PRENYLTRANSFERASE PAD1, MITOCHONDRIAL"/>
    <property type="match status" value="1"/>
</dbReference>
<feature type="domain" description="Flavoprotein" evidence="6">
    <location>
        <begin position="2"/>
        <end position="168"/>
    </location>
</feature>
<keyword evidence="3 5" id="KW-0288">FMN</keyword>
<dbReference type="GeneID" id="85229103"/>
<protein>
    <recommendedName>
        <fullName evidence="5">Flavin prenyltransferase UbiX</fullName>
        <ecNumber evidence="5">2.5.1.129</ecNumber>
    </recommendedName>
</protein>
<dbReference type="InterPro" id="IPR004507">
    <property type="entry name" value="UbiX-like"/>
</dbReference>
<feature type="binding site" evidence="5">
    <location>
        <position position="35"/>
    </location>
    <ligand>
        <name>FMN</name>
        <dbReference type="ChEBI" id="CHEBI:58210"/>
    </ligand>
</feature>
<evidence type="ECO:0000256" key="2">
    <source>
        <dbReference type="ARBA" id="ARBA00022630"/>
    </source>
</evidence>
<dbReference type="PANTHER" id="PTHR43374">
    <property type="entry name" value="FLAVIN PRENYLTRANSFERASE"/>
    <property type="match status" value="1"/>
</dbReference>
<dbReference type="GO" id="GO:0106141">
    <property type="term" value="F:flavin prenyltransferase activity"/>
    <property type="evidence" value="ECO:0007669"/>
    <property type="project" value="UniProtKB-EC"/>
</dbReference>
<accession>A0AA97FAC3</accession>
<name>A0AA97FAC3_9EURY</name>
<dbReference type="RefSeq" id="WP_317137304.1">
    <property type="nucleotide sequence ID" value="NZ_CP043875.1"/>
</dbReference>
<evidence type="ECO:0000256" key="5">
    <source>
        <dbReference type="HAMAP-Rule" id="MF_01984"/>
    </source>
</evidence>
<feature type="binding site" evidence="5">
    <location>
        <position position="163"/>
    </location>
    <ligand>
        <name>dimethylallyl phosphate</name>
        <dbReference type="ChEBI" id="CHEBI:88052"/>
    </ligand>
</feature>
<dbReference type="KEGG" id="mefw:F1737_03000"/>
<dbReference type="Pfam" id="PF02441">
    <property type="entry name" value="Flavoprotein"/>
    <property type="match status" value="1"/>
</dbReference>
<dbReference type="HAMAP" id="MF_01984">
    <property type="entry name" value="ubiX_pad"/>
    <property type="match status" value="1"/>
</dbReference>
<dbReference type="Proteomes" id="UP001301797">
    <property type="component" value="Chromosome"/>
</dbReference>
<dbReference type="EMBL" id="CP043875">
    <property type="protein sequence ID" value="WOF15730.1"/>
    <property type="molecule type" value="Genomic_DNA"/>
</dbReference>
<evidence type="ECO:0000256" key="3">
    <source>
        <dbReference type="ARBA" id="ARBA00022643"/>
    </source>
</evidence>
<keyword evidence="2 5" id="KW-0285">Flavoprotein</keyword>
<evidence type="ECO:0000256" key="1">
    <source>
        <dbReference type="ARBA" id="ARBA00022602"/>
    </source>
</evidence>
<dbReference type="AlphaFoldDB" id="A0AA97FAC3"/>
<evidence type="ECO:0000259" key="6">
    <source>
        <dbReference type="Pfam" id="PF02441"/>
    </source>
</evidence>
<comment type="similarity">
    <text evidence="5">Belongs to the UbiX/PAD1 family.</text>
</comment>
<dbReference type="InterPro" id="IPR036551">
    <property type="entry name" value="Flavin_trans-like"/>
</dbReference>
<gene>
    <name evidence="5" type="primary">ubiX</name>
    <name evidence="7" type="ORF">F1737_03000</name>
</gene>
<evidence type="ECO:0000313" key="7">
    <source>
        <dbReference type="EMBL" id="WOF15730.1"/>
    </source>
</evidence>
<feature type="binding site" evidence="5">
    <location>
        <begin position="82"/>
        <end position="85"/>
    </location>
    <ligand>
        <name>FMN</name>
        <dbReference type="ChEBI" id="CHEBI:58210"/>
    </ligand>
</feature>
<proteinExistence type="inferred from homology"/>
<keyword evidence="4 5" id="KW-0808">Transferase</keyword>
<keyword evidence="1 5" id="KW-0637">Prenyltransferase</keyword>
<feature type="binding site" evidence="5">
    <location>
        <position position="147"/>
    </location>
    <ligand>
        <name>dimethylallyl phosphate</name>
        <dbReference type="ChEBI" id="CHEBI:88052"/>
    </ligand>
</feature>
<sequence length="183" mass="20106">MKKYVVAVTGASGIIYARRLLEVLTDKADVSVVISDIAKKIADYEEVDLSGFNAVYVDENDMFADIASGSFKYDGMVIIPCSMKTLAAISAGFSNNLITRAADVCLKEGRKCILMPREMPFSRIHLKNMLNLTESGATIMVMSPGFYNKPKTIDDLVDMVVARALDHLGVEHNIGKRWSGYDA</sequence>
<evidence type="ECO:0000313" key="8">
    <source>
        <dbReference type="Proteomes" id="UP001301797"/>
    </source>
</evidence>
<reference evidence="7 8" key="1">
    <citation type="submission" date="2019-09" db="EMBL/GenBank/DDBJ databases">
        <title>The complete genome of Methanoplanus sp. FWC-SCC4.</title>
        <authorList>
            <person name="Chen S.-C."/>
            <person name="Zhou Y.-Z."/>
            <person name="Lai M.-C."/>
        </authorList>
    </citation>
    <scope>NUCLEOTIDE SEQUENCE [LARGE SCALE GENOMIC DNA]</scope>
    <source>
        <strain evidence="7 8">FWC-SCC4</strain>
    </source>
</reference>
<dbReference type="GO" id="GO:0016831">
    <property type="term" value="F:carboxy-lyase activity"/>
    <property type="evidence" value="ECO:0007669"/>
    <property type="project" value="TreeGrafter"/>
</dbReference>
<dbReference type="SUPFAM" id="SSF52507">
    <property type="entry name" value="Homo-oligomeric flavin-containing Cys decarboxylases, HFCD"/>
    <property type="match status" value="1"/>
</dbReference>
<feature type="binding site" evidence="5">
    <location>
        <begin position="10"/>
        <end position="12"/>
    </location>
    <ligand>
        <name>FMN</name>
        <dbReference type="ChEBI" id="CHEBI:58210"/>
    </ligand>
</feature>